<evidence type="ECO:0000256" key="1">
    <source>
        <dbReference type="ARBA" id="ARBA00023015"/>
    </source>
</evidence>
<dbReference type="AlphaFoldDB" id="A0A1W9KZ88"/>
<organism evidence="6 7">
    <name type="scientific">Rhodoferax ferrireducens</name>
    <dbReference type="NCBI Taxonomy" id="192843"/>
    <lineage>
        <taxon>Bacteria</taxon>
        <taxon>Pseudomonadati</taxon>
        <taxon>Pseudomonadota</taxon>
        <taxon>Betaproteobacteria</taxon>
        <taxon>Burkholderiales</taxon>
        <taxon>Comamonadaceae</taxon>
        <taxon>Rhodoferax</taxon>
    </lineage>
</organism>
<dbReference type="NCBIfam" id="NF033788">
    <property type="entry name" value="HTH_metalloreg"/>
    <property type="match status" value="1"/>
</dbReference>
<reference evidence="6 7" key="1">
    <citation type="submission" date="2017-01" db="EMBL/GenBank/DDBJ databases">
        <title>Novel large sulfur bacteria in the metagenomes of groundwater-fed chemosynthetic microbial mats in the Lake Huron basin.</title>
        <authorList>
            <person name="Sharrar A.M."/>
            <person name="Flood B.E."/>
            <person name="Bailey J.V."/>
            <person name="Jones D.S."/>
            <person name="Biddanda B."/>
            <person name="Ruberg S.A."/>
            <person name="Marcus D.N."/>
            <person name="Dick G.J."/>
        </authorList>
    </citation>
    <scope>NUCLEOTIDE SEQUENCE [LARGE SCALE GENOMIC DNA]</scope>
    <source>
        <strain evidence="6">A7</strain>
    </source>
</reference>
<protein>
    <submittedName>
        <fullName evidence="6">ArsR family transcriptional regulator</fullName>
    </submittedName>
</protein>
<dbReference type="SUPFAM" id="SSF52821">
    <property type="entry name" value="Rhodanese/Cell cycle control phosphatase"/>
    <property type="match status" value="1"/>
</dbReference>
<dbReference type="CDD" id="cd00090">
    <property type="entry name" value="HTH_ARSR"/>
    <property type="match status" value="1"/>
</dbReference>
<gene>
    <name evidence="6" type="ORF">BWK72_02250</name>
</gene>
<dbReference type="EMBL" id="MTEI01000001">
    <property type="protein sequence ID" value="OQW90063.1"/>
    <property type="molecule type" value="Genomic_DNA"/>
</dbReference>
<dbReference type="Pfam" id="PF01022">
    <property type="entry name" value="HTH_5"/>
    <property type="match status" value="1"/>
</dbReference>
<dbReference type="PANTHER" id="PTHR43132">
    <property type="entry name" value="ARSENICAL RESISTANCE OPERON REPRESSOR ARSR-RELATED"/>
    <property type="match status" value="1"/>
</dbReference>
<feature type="domain" description="HTH arsR-type" evidence="5">
    <location>
        <begin position="6"/>
        <end position="100"/>
    </location>
</feature>
<dbReference type="PANTHER" id="PTHR43132:SF8">
    <property type="entry name" value="HTH-TYPE TRANSCRIPTIONAL REGULATOR KMTR"/>
    <property type="match status" value="1"/>
</dbReference>
<dbReference type="InterPro" id="IPR011991">
    <property type="entry name" value="ArsR-like_HTH"/>
</dbReference>
<proteinExistence type="predicted"/>
<keyword evidence="1" id="KW-0805">Transcription regulation</keyword>
<dbReference type="Pfam" id="PF00581">
    <property type="entry name" value="Rhodanese"/>
    <property type="match status" value="1"/>
</dbReference>
<dbReference type="InterPro" id="IPR001763">
    <property type="entry name" value="Rhodanese-like_dom"/>
</dbReference>
<keyword evidence="3" id="KW-0804">Transcription</keyword>
<dbReference type="InterPro" id="IPR051011">
    <property type="entry name" value="Metal_resp_trans_reg"/>
</dbReference>
<dbReference type="SMART" id="SM00418">
    <property type="entry name" value="HTH_ARSR"/>
    <property type="match status" value="1"/>
</dbReference>
<evidence type="ECO:0000313" key="7">
    <source>
        <dbReference type="Proteomes" id="UP000192505"/>
    </source>
</evidence>
<dbReference type="InterPro" id="IPR001845">
    <property type="entry name" value="HTH_ArsR_DNA-bd_dom"/>
</dbReference>
<evidence type="ECO:0000259" key="5">
    <source>
        <dbReference type="PROSITE" id="PS50987"/>
    </source>
</evidence>
<keyword evidence="2" id="KW-0238">DNA-binding</keyword>
<evidence type="ECO:0000259" key="4">
    <source>
        <dbReference type="PROSITE" id="PS50206"/>
    </source>
</evidence>
<dbReference type="PROSITE" id="PS50987">
    <property type="entry name" value="HTH_ARSR_2"/>
    <property type="match status" value="1"/>
</dbReference>
<dbReference type="SUPFAM" id="SSF46785">
    <property type="entry name" value="Winged helix' DNA-binding domain"/>
    <property type="match status" value="1"/>
</dbReference>
<dbReference type="CDD" id="cd00158">
    <property type="entry name" value="RHOD"/>
    <property type="match status" value="1"/>
</dbReference>
<dbReference type="GO" id="GO:0003700">
    <property type="term" value="F:DNA-binding transcription factor activity"/>
    <property type="evidence" value="ECO:0007669"/>
    <property type="project" value="InterPro"/>
</dbReference>
<comment type="caution">
    <text evidence="6">The sequence shown here is derived from an EMBL/GenBank/DDBJ whole genome shotgun (WGS) entry which is preliminary data.</text>
</comment>
<dbReference type="InterPro" id="IPR036390">
    <property type="entry name" value="WH_DNA-bd_sf"/>
</dbReference>
<evidence type="ECO:0000256" key="3">
    <source>
        <dbReference type="ARBA" id="ARBA00023163"/>
    </source>
</evidence>
<name>A0A1W9KZ88_9BURK</name>
<dbReference type="PROSITE" id="PS50206">
    <property type="entry name" value="RHODANESE_3"/>
    <property type="match status" value="1"/>
</dbReference>
<dbReference type="Proteomes" id="UP000192505">
    <property type="component" value="Unassembled WGS sequence"/>
</dbReference>
<sequence length="228" mass="24990">MNNRELKDLLYEQVARMGKALSSPKRLELLEMLAQCEKSVETLTAELSIDIKLTSAHLKALRDANLVQTRRDGKYVFYSLTGPDVAQLGVALRAVAEEHLVDMRLALQQMVADPDHLVKTSRADLLAQARSGQVLVIDVRPPAEFEAAHLPFARSMPLSELEQRLGELPPETDIVAYCRGPFCVMSDAAVKLLLARGYRASKTTDGVSEWLAAGLPVERVSAGQPDAA</sequence>
<dbReference type="Gene3D" id="3.40.250.10">
    <property type="entry name" value="Rhodanese-like domain"/>
    <property type="match status" value="1"/>
</dbReference>
<evidence type="ECO:0000256" key="2">
    <source>
        <dbReference type="ARBA" id="ARBA00023125"/>
    </source>
</evidence>
<dbReference type="Gene3D" id="1.10.10.10">
    <property type="entry name" value="Winged helix-like DNA-binding domain superfamily/Winged helix DNA-binding domain"/>
    <property type="match status" value="1"/>
</dbReference>
<dbReference type="InterPro" id="IPR036873">
    <property type="entry name" value="Rhodanese-like_dom_sf"/>
</dbReference>
<dbReference type="GO" id="GO:0003677">
    <property type="term" value="F:DNA binding"/>
    <property type="evidence" value="ECO:0007669"/>
    <property type="project" value="UniProtKB-KW"/>
</dbReference>
<evidence type="ECO:0000313" key="6">
    <source>
        <dbReference type="EMBL" id="OQW90063.1"/>
    </source>
</evidence>
<dbReference type="PRINTS" id="PR00778">
    <property type="entry name" value="HTHARSR"/>
</dbReference>
<dbReference type="SMART" id="SM00450">
    <property type="entry name" value="RHOD"/>
    <property type="match status" value="1"/>
</dbReference>
<dbReference type="InterPro" id="IPR036388">
    <property type="entry name" value="WH-like_DNA-bd_sf"/>
</dbReference>
<accession>A0A1W9KZ88</accession>
<feature type="domain" description="Rhodanese" evidence="4">
    <location>
        <begin position="130"/>
        <end position="219"/>
    </location>
</feature>